<accession>A0ABR3DCU3</accession>
<dbReference type="EMBL" id="JAVLET010000004">
    <property type="protein sequence ID" value="KAL0470497.1"/>
    <property type="molecule type" value="Genomic_DNA"/>
</dbReference>
<keyword evidence="1" id="KW-0732">Signal</keyword>
<evidence type="ECO:0000313" key="2">
    <source>
        <dbReference type="EMBL" id="KAL0470497.1"/>
    </source>
</evidence>
<gene>
    <name evidence="2" type="ORF">QR685DRAFT_571609</name>
</gene>
<sequence>MGISALLYLTAIFAATLIAGYQSSCAKELCSTVHNWHPGSTTDWGRPLKMGSVHHRVRRDGNREQHGTSSVFVPVSGNDFTLDLLRIGQSSERTRKFAGFFKKTSCCCC</sequence>
<comment type="caution">
    <text evidence="2">The sequence shown here is derived from an EMBL/GenBank/DDBJ whole genome shotgun (WGS) entry which is preliminary data.</text>
</comment>
<keyword evidence="3" id="KW-1185">Reference proteome</keyword>
<evidence type="ECO:0000313" key="3">
    <source>
        <dbReference type="Proteomes" id="UP001451303"/>
    </source>
</evidence>
<feature type="chain" id="PRO_5045987993" description="Secreted protein" evidence="1">
    <location>
        <begin position="27"/>
        <end position="109"/>
    </location>
</feature>
<evidence type="ECO:0008006" key="4">
    <source>
        <dbReference type="Google" id="ProtNLM"/>
    </source>
</evidence>
<protein>
    <recommendedName>
        <fullName evidence="4">Secreted protein</fullName>
    </recommendedName>
</protein>
<dbReference type="Proteomes" id="UP001451303">
    <property type="component" value="Unassembled WGS sequence"/>
</dbReference>
<organism evidence="2 3">
    <name type="scientific">Neurospora intermedia</name>
    <dbReference type="NCBI Taxonomy" id="5142"/>
    <lineage>
        <taxon>Eukaryota</taxon>
        <taxon>Fungi</taxon>
        <taxon>Dikarya</taxon>
        <taxon>Ascomycota</taxon>
        <taxon>Pezizomycotina</taxon>
        <taxon>Sordariomycetes</taxon>
        <taxon>Sordariomycetidae</taxon>
        <taxon>Sordariales</taxon>
        <taxon>Sordariaceae</taxon>
        <taxon>Neurospora</taxon>
    </lineage>
</organism>
<reference evidence="2 3" key="1">
    <citation type="submission" date="2023-09" db="EMBL/GenBank/DDBJ databases">
        <title>Multi-omics analysis of a traditional fermented food reveals byproduct-associated fungal strains for waste-to-food upcycling.</title>
        <authorList>
            <consortium name="Lawrence Berkeley National Laboratory"/>
            <person name="Rekdal V.M."/>
            <person name="Villalobos-Escobedo J.M."/>
            <person name="Rodriguez-Valeron N."/>
            <person name="Garcia M.O."/>
            <person name="Vasquez D.P."/>
            <person name="Damayanti I."/>
            <person name="Sorensen P.M."/>
            <person name="Baidoo E.E."/>
            <person name="De Carvalho A.C."/>
            <person name="Riley R."/>
            <person name="Lipzen A."/>
            <person name="He G."/>
            <person name="Yan M."/>
            <person name="Haridas S."/>
            <person name="Daum C."/>
            <person name="Yoshinaga Y."/>
            <person name="Ng V."/>
            <person name="Grigoriev I.V."/>
            <person name="Munk R."/>
            <person name="Nuraida L."/>
            <person name="Wijaya C.H."/>
            <person name="Morales P.-C."/>
            <person name="Keasling J.D."/>
        </authorList>
    </citation>
    <scope>NUCLEOTIDE SEQUENCE [LARGE SCALE GENOMIC DNA]</scope>
    <source>
        <strain evidence="2 3">FGSC 2613</strain>
    </source>
</reference>
<feature type="signal peptide" evidence="1">
    <location>
        <begin position="1"/>
        <end position="26"/>
    </location>
</feature>
<evidence type="ECO:0000256" key="1">
    <source>
        <dbReference type="SAM" id="SignalP"/>
    </source>
</evidence>
<proteinExistence type="predicted"/>
<name>A0ABR3DCU3_NEUIN</name>